<dbReference type="SUPFAM" id="SSF56047">
    <property type="entry name" value="Ribosomal protein S8"/>
    <property type="match status" value="1"/>
</dbReference>
<evidence type="ECO:0000313" key="4">
    <source>
        <dbReference type="EMBL" id="SVA31461.1"/>
    </source>
</evidence>
<evidence type="ECO:0008006" key="5">
    <source>
        <dbReference type="Google" id="ProtNLM"/>
    </source>
</evidence>
<dbReference type="GO" id="GO:0005737">
    <property type="term" value="C:cytoplasm"/>
    <property type="evidence" value="ECO:0007669"/>
    <property type="project" value="UniProtKB-ARBA"/>
</dbReference>
<dbReference type="GO" id="GO:1990904">
    <property type="term" value="C:ribonucleoprotein complex"/>
    <property type="evidence" value="ECO:0007669"/>
    <property type="project" value="UniProtKB-KW"/>
</dbReference>
<protein>
    <recommendedName>
        <fullName evidence="5">30S ribosomal protein S8</fullName>
    </recommendedName>
</protein>
<dbReference type="FunFam" id="3.30.1490.10:FF:000001">
    <property type="entry name" value="30S ribosomal protein S8"/>
    <property type="match status" value="1"/>
</dbReference>
<dbReference type="Gene3D" id="3.30.1490.10">
    <property type="match status" value="1"/>
</dbReference>
<keyword evidence="2" id="KW-0689">Ribosomal protein</keyword>
<dbReference type="InterPro" id="IPR000630">
    <property type="entry name" value="Ribosomal_uS8"/>
</dbReference>
<dbReference type="InterPro" id="IPR035987">
    <property type="entry name" value="Ribosomal_uS8_sf"/>
</dbReference>
<comment type="similarity">
    <text evidence="1">Belongs to the universal ribosomal protein uS8 family.</text>
</comment>
<dbReference type="NCBIfam" id="NF001109">
    <property type="entry name" value="PRK00136.1"/>
    <property type="match status" value="1"/>
</dbReference>
<dbReference type="PROSITE" id="PS00053">
    <property type="entry name" value="RIBOSOMAL_S8"/>
    <property type="match status" value="1"/>
</dbReference>
<dbReference type="InterPro" id="IPR047863">
    <property type="entry name" value="Ribosomal_uS8_CS"/>
</dbReference>
<keyword evidence="3" id="KW-0687">Ribonucleoprotein</keyword>
<dbReference type="GO" id="GO:0006412">
    <property type="term" value="P:translation"/>
    <property type="evidence" value="ECO:0007669"/>
    <property type="project" value="InterPro"/>
</dbReference>
<dbReference type="GO" id="GO:0003735">
    <property type="term" value="F:structural constituent of ribosome"/>
    <property type="evidence" value="ECO:0007669"/>
    <property type="project" value="InterPro"/>
</dbReference>
<dbReference type="HAMAP" id="MF_01302_B">
    <property type="entry name" value="Ribosomal_uS8_B"/>
    <property type="match status" value="1"/>
</dbReference>
<name>A0A381UUP8_9ZZZZ</name>
<evidence type="ECO:0000256" key="3">
    <source>
        <dbReference type="ARBA" id="ARBA00023274"/>
    </source>
</evidence>
<accession>A0A381UUP8</accession>
<evidence type="ECO:0000256" key="1">
    <source>
        <dbReference type="ARBA" id="ARBA00006471"/>
    </source>
</evidence>
<dbReference type="PANTHER" id="PTHR11758">
    <property type="entry name" value="40S RIBOSOMAL PROTEIN S15A"/>
    <property type="match status" value="1"/>
</dbReference>
<dbReference type="AlphaFoldDB" id="A0A381UUP8"/>
<reference evidence="4" key="1">
    <citation type="submission" date="2018-05" db="EMBL/GenBank/DDBJ databases">
        <authorList>
            <person name="Lanie J.A."/>
            <person name="Ng W.-L."/>
            <person name="Kazmierczak K.M."/>
            <person name="Andrzejewski T.M."/>
            <person name="Davidsen T.M."/>
            <person name="Wayne K.J."/>
            <person name="Tettelin H."/>
            <person name="Glass J.I."/>
            <person name="Rusch D."/>
            <person name="Podicherti R."/>
            <person name="Tsui H.-C.T."/>
            <person name="Winkler M.E."/>
        </authorList>
    </citation>
    <scope>NUCLEOTIDE SEQUENCE</scope>
</reference>
<organism evidence="4">
    <name type="scientific">marine metagenome</name>
    <dbReference type="NCBI Taxonomy" id="408172"/>
    <lineage>
        <taxon>unclassified sequences</taxon>
        <taxon>metagenomes</taxon>
        <taxon>ecological metagenomes</taxon>
    </lineage>
</organism>
<dbReference type="GO" id="GO:0005840">
    <property type="term" value="C:ribosome"/>
    <property type="evidence" value="ECO:0007669"/>
    <property type="project" value="UniProtKB-KW"/>
</dbReference>
<gene>
    <name evidence="4" type="ORF">METZ01_LOCUS84315</name>
</gene>
<evidence type="ECO:0000256" key="2">
    <source>
        <dbReference type="ARBA" id="ARBA00022980"/>
    </source>
</evidence>
<proteinExistence type="inferred from homology"/>
<dbReference type="Pfam" id="PF00410">
    <property type="entry name" value="Ribosomal_S8"/>
    <property type="match status" value="1"/>
</dbReference>
<sequence length="132" mass="14529">MNINDPVGDMITRIRNAYLRGKDTVGSPSSNLRINVLEVLEEEGFIRGFSKTEFDNGKSEIQIDLKYHDGESVIREINRVSKPGRRIYSSVRGMPLVRNGLGISILSTPKGVMSDSAARSANVGGEILCEVF</sequence>
<dbReference type="EMBL" id="UINC01007108">
    <property type="protein sequence ID" value="SVA31461.1"/>
    <property type="molecule type" value="Genomic_DNA"/>
</dbReference>
<dbReference type="Gene3D" id="3.30.1370.30">
    <property type="match status" value="1"/>
</dbReference>